<comment type="caution">
    <text evidence="2">The sequence shown here is derived from an EMBL/GenBank/DDBJ whole genome shotgun (WGS) entry which is preliminary data.</text>
</comment>
<dbReference type="PROSITE" id="PS51257">
    <property type="entry name" value="PROKAR_LIPOPROTEIN"/>
    <property type="match status" value="1"/>
</dbReference>
<name>A0ABU3LD04_9FLAO</name>
<dbReference type="EMBL" id="JAVTTO010000001">
    <property type="protein sequence ID" value="MDT7830952.1"/>
    <property type="molecule type" value="Genomic_DNA"/>
</dbReference>
<evidence type="ECO:0000256" key="1">
    <source>
        <dbReference type="SAM" id="SignalP"/>
    </source>
</evidence>
<organism evidence="2 3">
    <name type="scientific">Asprobacillus argus</name>
    <dbReference type="NCBI Taxonomy" id="3076534"/>
    <lineage>
        <taxon>Bacteria</taxon>
        <taxon>Pseudomonadati</taxon>
        <taxon>Bacteroidota</taxon>
        <taxon>Flavobacteriia</taxon>
        <taxon>Flavobacteriales</taxon>
        <taxon>Flavobacteriaceae</taxon>
        <taxon>Asprobacillus</taxon>
    </lineage>
</organism>
<evidence type="ECO:0000313" key="2">
    <source>
        <dbReference type="EMBL" id="MDT7830952.1"/>
    </source>
</evidence>
<evidence type="ECO:0000313" key="3">
    <source>
        <dbReference type="Proteomes" id="UP001257277"/>
    </source>
</evidence>
<keyword evidence="3" id="KW-1185">Reference proteome</keyword>
<gene>
    <name evidence="2" type="ORF">RQM59_01090</name>
</gene>
<evidence type="ECO:0008006" key="4">
    <source>
        <dbReference type="Google" id="ProtNLM"/>
    </source>
</evidence>
<reference evidence="2 3" key="1">
    <citation type="submission" date="2023-09" db="EMBL/GenBank/DDBJ databases">
        <title>Novel taxa isolated from Blanes Bay.</title>
        <authorList>
            <person name="Rey-Velasco X."/>
            <person name="Lucena T."/>
        </authorList>
    </citation>
    <scope>NUCLEOTIDE SEQUENCE [LARGE SCALE GENOMIC DNA]</scope>
    <source>
        <strain evidence="2 3">S356</strain>
    </source>
</reference>
<feature type="chain" id="PRO_5045646799" description="Lipoprotein" evidence="1">
    <location>
        <begin position="25"/>
        <end position="146"/>
    </location>
</feature>
<feature type="signal peptide" evidence="1">
    <location>
        <begin position="1"/>
        <end position="24"/>
    </location>
</feature>
<dbReference type="RefSeq" id="WP_349240208.1">
    <property type="nucleotide sequence ID" value="NZ_JAVTTO010000001.1"/>
</dbReference>
<keyword evidence="1" id="KW-0732">Signal</keyword>
<accession>A0ABU3LD04</accession>
<proteinExistence type="predicted"/>
<dbReference type="Proteomes" id="UP001257277">
    <property type="component" value="Unassembled WGS sequence"/>
</dbReference>
<sequence length="146" mass="15840">MKIVRKISSLVAILLLAAACTTNNQNTSDCETECSYTLASGETAGTVPTSIEGTYNLTYSFAQTGSPYTDGTTATFTLINNELTVEIEGHDCITLKNPVLIGTNNYKFKDDCRDNIAFNVSPNNNGTFNEINVEPLGQGWLGQFHE</sequence>
<protein>
    <recommendedName>
        <fullName evidence="4">Lipoprotein</fullName>
    </recommendedName>
</protein>